<comment type="subcellular location">
    <subcellularLocation>
        <location evidence="1">Membrane</location>
        <topology evidence="1">Multi-pass membrane protein</topology>
    </subcellularLocation>
</comment>
<feature type="region of interest" description="Disordered" evidence="6">
    <location>
        <begin position="375"/>
        <end position="399"/>
    </location>
</feature>
<name>A0ABR2C092_9ROSI</name>
<keyword evidence="2" id="KW-0813">Transport</keyword>
<evidence type="ECO:0000256" key="1">
    <source>
        <dbReference type="ARBA" id="ARBA00004141"/>
    </source>
</evidence>
<keyword evidence="10" id="KW-1185">Reference proteome</keyword>
<evidence type="ECO:0000313" key="9">
    <source>
        <dbReference type="EMBL" id="KAK8512589.1"/>
    </source>
</evidence>
<evidence type="ECO:0000313" key="10">
    <source>
        <dbReference type="Proteomes" id="UP001472677"/>
    </source>
</evidence>
<proteinExistence type="predicted"/>
<feature type="transmembrane region" description="Helical" evidence="7">
    <location>
        <begin position="104"/>
        <end position="130"/>
    </location>
</feature>
<gene>
    <name evidence="9" type="ORF">V6N12_075161</name>
</gene>
<dbReference type="InterPro" id="IPR020846">
    <property type="entry name" value="MFS_dom"/>
</dbReference>
<evidence type="ECO:0000256" key="7">
    <source>
        <dbReference type="SAM" id="Phobius"/>
    </source>
</evidence>
<reference evidence="9 10" key="1">
    <citation type="journal article" date="2024" name="G3 (Bethesda)">
        <title>Genome assembly of Hibiscus sabdariffa L. provides insights into metabolisms of medicinal natural products.</title>
        <authorList>
            <person name="Kim T."/>
        </authorList>
    </citation>
    <scope>NUCLEOTIDE SEQUENCE [LARGE SCALE GENOMIC DNA]</scope>
    <source>
        <strain evidence="9">TK-2024</strain>
        <tissue evidence="9">Old leaves</tissue>
    </source>
</reference>
<sequence length="499" mass="54270">MVKLPAFTHLCVTFFLHIFATFMTVPVIVDITMFALCPGQFECSLAIFLTGFQQAIIGLGSLVMMPLMGNLSDKYGRKALLTVPVTLAILPLAILAYSRSRNFFYAYYILKILTAMFCEGTVHCLSLAYVADNVPEGRRASAFGILSGIGSCAFVCGTLSTRFLSTASTFQVATAMAMLAAVYMRVFLPDSVANDNLSTPILSEGKLKGVVNQDVESNKKVQMFKPMPSLEDMLALLKTSVTFSQAAVVSFFGNLADVGLHASLLQSFQLLLMPILIPILGEEKLLATGLFFNCAHMIVYSIAWSFWVPYAAAMFSLAYVFSQPCIRSIVSKQVGPCEQGKAQGFVSGIGSFANVASPLYHVCRVCLDDSLCPESNDKGSSSNFRPKSRRPPLSGDKLSKYSIAPTIKSSSLANNLEEAFMTSNGCSTCMHFNSRNLGLRFSPLALVGENKRDSAALKLTPLLRYAAIKFVSSPVIANAEIERHFKEEGEKKLAFLPVT</sequence>
<feature type="transmembrane region" description="Helical" evidence="7">
    <location>
        <begin position="233"/>
        <end position="252"/>
    </location>
</feature>
<evidence type="ECO:0000256" key="5">
    <source>
        <dbReference type="ARBA" id="ARBA00023136"/>
    </source>
</evidence>
<evidence type="ECO:0000259" key="8">
    <source>
        <dbReference type="PROSITE" id="PS50850"/>
    </source>
</evidence>
<evidence type="ECO:0000256" key="4">
    <source>
        <dbReference type="ARBA" id="ARBA00022989"/>
    </source>
</evidence>
<organism evidence="9 10">
    <name type="scientific">Hibiscus sabdariffa</name>
    <name type="common">roselle</name>
    <dbReference type="NCBI Taxonomy" id="183260"/>
    <lineage>
        <taxon>Eukaryota</taxon>
        <taxon>Viridiplantae</taxon>
        <taxon>Streptophyta</taxon>
        <taxon>Embryophyta</taxon>
        <taxon>Tracheophyta</taxon>
        <taxon>Spermatophyta</taxon>
        <taxon>Magnoliopsida</taxon>
        <taxon>eudicotyledons</taxon>
        <taxon>Gunneridae</taxon>
        <taxon>Pentapetalae</taxon>
        <taxon>rosids</taxon>
        <taxon>malvids</taxon>
        <taxon>Malvales</taxon>
        <taxon>Malvaceae</taxon>
        <taxon>Malvoideae</taxon>
        <taxon>Hibiscus</taxon>
    </lineage>
</organism>
<accession>A0ABR2C092</accession>
<protein>
    <recommendedName>
        <fullName evidence="8">Major facilitator superfamily (MFS) profile domain-containing protein</fullName>
    </recommendedName>
</protein>
<feature type="transmembrane region" description="Helical" evidence="7">
    <location>
        <begin position="12"/>
        <end position="34"/>
    </location>
</feature>
<dbReference type="EMBL" id="JBBPBM010000072">
    <property type="protein sequence ID" value="KAK8512589.1"/>
    <property type="molecule type" value="Genomic_DNA"/>
</dbReference>
<dbReference type="PANTHER" id="PTHR23504:SF1">
    <property type="entry name" value="GH21943P-RELATED"/>
    <property type="match status" value="1"/>
</dbReference>
<dbReference type="PANTHER" id="PTHR23504">
    <property type="entry name" value="MAJOR FACILITATOR SUPERFAMILY DOMAIN-CONTAINING PROTEIN 10"/>
    <property type="match status" value="1"/>
</dbReference>
<comment type="caution">
    <text evidence="9">The sequence shown here is derived from an EMBL/GenBank/DDBJ whole genome shotgun (WGS) entry which is preliminary data.</text>
</comment>
<evidence type="ECO:0000256" key="2">
    <source>
        <dbReference type="ARBA" id="ARBA00022448"/>
    </source>
</evidence>
<evidence type="ECO:0000256" key="3">
    <source>
        <dbReference type="ARBA" id="ARBA00022692"/>
    </source>
</evidence>
<feature type="transmembrane region" description="Helical" evidence="7">
    <location>
        <begin position="170"/>
        <end position="188"/>
    </location>
</feature>
<feature type="domain" description="Major facilitator superfamily (MFS) profile" evidence="8">
    <location>
        <begin position="1"/>
        <end position="192"/>
    </location>
</feature>
<dbReference type="Pfam" id="PF07690">
    <property type="entry name" value="MFS_1"/>
    <property type="match status" value="1"/>
</dbReference>
<dbReference type="SUPFAM" id="SSF103473">
    <property type="entry name" value="MFS general substrate transporter"/>
    <property type="match status" value="1"/>
</dbReference>
<feature type="transmembrane region" description="Helical" evidence="7">
    <location>
        <begin position="79"/>
        <end position="98"/>
    </location>
</feature>
<dbReference type="Proteomes" id="UP001472677">
    <property type="component" value="Unassembled WGS sequence"/>
</dbReference>
<dbReference type="InterPro" id="IPR011701">
    <property type="entry name" value="MFS"/>
</dbReference>
<keyword evidence="5 7" id="KW-0472">Membrane</keyword>
<feature type="transmembrane region" description="Helical" evidence="7">
    <location>
        <begin position="298"/>
        <end position="321"/>
    </location>
</feature>
<keyword evidence="3 7" id="KW-0812">Transmembrane</keyword>
<dbReference type="PROSITE" id="PS50850">
    <property type="entry name" value="MFS"/>
    <property type="match status" value="1"/>
</dbReference>
<evidence type="ECO:0000256" key="6">
    <source>
        <dbReference type="SAM" id="MobiDB-lite"/>
    </source>
</evidence>
<feature type="transmembrane region" description="Helical" evidence="7">
    <location>
        <begin position="142"/>
        <end position="164"/>
    </location>
</feature>
<keyword evidence="4 7" id="KW-1133">Transmembrane helix</keyword>
<feature type="transmembrane region" description="Helical" evidence="7">
    <location>
        <begin position="46"/>
        <end position="67"/>
    </location>
</feature>
<dbReference type="CDD" id="cd17330">
    <property type="entry name" value="MFS_SLC46_TetA_like"/>
    <property type="match status" value="1"/>
</dbReference>
<dbReference type="Gene3D" id="1.20.1250.20">
    <property type="entry name" value="MFS general substrate transporter like domains"/>
    <property type="match status" value="1"/>
</dbReference>
<dbReference type="InterPro" id="IPR036259">
    <property type="entry name" value="MFS_trans_sf"/>
</dbReference>